<keyword evidence="4" id="KW-1185">Reference proteome</keyword>
<dbReference type="PANTHER" id="PTHR33219:SF14">
    <property type="entry name" value="PROTEIN COFACTOR ASSEMBLY OF COMPLEX C SUBUNIT B CCB3, CHLOROPLASTIC-RELATED"/>
    <property type="match status" value="1"/>
</dbReference>
<dbReference type="EMBL" id="JABXWD010000428">
    <property type="protein sequence ID" value="MBV6343052.1"/>
    <property type="molecule type" value="Genomic_DNA"/>
</dbReference>
<dbReference type="PANTHER" id="PTHR33219">
    <property type="entry name" value="YLMG HOMOLOG PROTEIN 2, CHLOROPLASTIC"/>
    <property type="match status" value="1"/>
</dbReference>
<gene>
    <name evidence="3" type="ORF">HWQ67_15840</name>
</gene>
<accession>A0ABS6S2H8</accession>
<evidence type="ECO:0000256" key="1">
    <source>
        <dbReference type="ARBA" id="ARBA00010894"/>
    </source>
</evidence>
<protein>
    <submittedName>
        <fullName evidence="3">YggT family protein</fullName>
    </submittedName>
</protein>
<feature type="transmembrane region" description="Helical" evidence="2">
    <location>
        <begin position="7"/>
        <end position="35"/>
    </location>
</feature>
<reference evidence="3 4" key="1">
    <citation type="journal article" date="2020" name="J Geophys Res Biogeosci">
        <title>Magnetotaxis as an Adaptation to Enable Bacterial Shuttling of Microbial Sulfur and Sulfur Cycling Across Aquatic Oxic#Anoxic Interfaces.</title>
        <authorList>
            <person name="Li J."/>
            <person name="Liu P."/>
            <person name="Wang J."/>
            <person name="Roberts A.P."/>
            <person name="Pan Y."/>
        </authorList>
    </citation>
    <scope>NUCLEOTIDE SEQUENCE [LARGE SCALE GENOMIC DNA]</scope>
    <source>
        <strain evidence="3 4">MYR-1_YQ</strain>
    </source>
</reference>
<keyword evidence="2" id="KW-0472">Membrane</keyword>
<sequence>MFVMGNLLLAVAQLLDMLLGAYTWVVIISALISWVNPDPYNPVVRFLRSITEPLYGPIRRKIGLLGAIDVSPIIVLFGVHFLRVFLVGSLAGFARRMM</sequence>
<feature type="transmembrane region" description="Helical" evidence="2">
    <location>
        <begin position="73"/>
        <end position="94"/>
    </location>
</feature>
<dbReference type="InterPro" id="IPR003425">
    <property type="entry name" value="CCB3/YggT"/>
</dbReference>
<evidence type="ECO:0000313" key="4">
    <source>
        <dbReference type="Proteomes" id="UP001196980"/>
    </source>
</evidence>
<comment type="caution">
    <text evidence="3">The sequence shown here is derived from an EMBL/GenBank/DDBJ whole genome shotgun (WGS) entry which is preliminary data.</text>
</comment>
<dbReference type="Pfam" id="PF02325">
    <property type="entry name" value="CCB3_YggT"/>
    <property type="match status" value="1"/>
</dbReference>
<proteinExistence type="inferred from homology"/>
<name>A0ABS6S2H8_9BACT</name>
<evidence type="ECO:0000256" key="2">
    <source>
        <dbReference type="SAM" id="Phobius"/>
    </source>
</evidence>
<keyword evidence="2" id="KW-0812">Transmembrane</keyword>
<keyword evidence="2" id="KW-1133">Transmembrane helix</keyword>
<evidence type="ECO:0000313" key="3">
    <source>
        <dbReference type="EMBL" id="MBV6343052.1"/>
    </source>
</evidence>
<dbReference type="Proteomes" id="UP001196980">
    <property type="component" value="Unassembled WGS sequence"/>
</dbReference>
<organism evidence="3 4">
    <name type="scientific">Candidatus Magnetobacterium casense</name>
    <dbReference type="NCBI Taxonomy" id="1455061"/>
    <lineage>
        <taxon>Bacteria</taxon>
        <taxon>Pseudomonadati</taxon>
        <taxon>Nitrospirota</taxon>
        <taxon>Thermodesulfovibrionia</taxon>
        <taxon>Thermodesulfovibrionales</taxon>
        <taxon>Candidatus Magnetobacteriaceae</taxon>
        <taxon>Candidatus Magnetobacterium</taxon>
    </lineage>
</organism>
<comment type="similarity">
    <text evidence="1">Belongs to the YggT family.</text>
</comment>